<dbReference type="GO" id="GO:0016020">
    <property type="term" value="C:membrane"/>
    <property type="evidence" value="ECO:0007669"/>
    <property type="project" value="InterPro"/>
</dbReference>
<keyword evidence="1" id="KW-0472">Membrane</keyword>
<comment type="caution">
    <text evidence="2">The sequence shown here is derived from an EMBL/GenBank/DDBJ whole genome shotgun (WGS) entry which is preliminary data.</text>
</comment>
<protein>
    <recommendedName>
        <fullName evidence="3">PTS system mannose-specific EIID component</fullName>
    </recommendedName>
</protein>
<feature type="transmembrane region" description="Helical" evidence="1">
    <location>
        <begin position="100"/>
        <end position="120"/>
    </location>
</feature>
<organism evidence="2">
    <name type="scientific">bioreactor metagenome</name>
    <dbReference type="NCBI Taxonomy" id="1076179"/>
    <lineage>
        <taxon>unclassified sequences</taxon>
        <taxon>metagenomes</taxon>
        <taxon>ecological metagenomes</taxon>
    </lineage>
</organism>
<feature type="transmembrane region" description="Helical" evidence="1">
    <location>
        <begin position="72"/>
        <end position="93"/>
    </location>
</feature>
<dbReference type="Pfam" id="PF03613">
    <property type="entry name" value="EIID-AGA"/>
    <property type="match status" value="1"/>
</dbReference>
<reference evidence="2" key="1">
    <citation type="submission" date="2019-08" db="EMBL/GenBank/DDBJ databases">
        <authorList>
            <person name="Kucharzyk K."/>
            <person name="Murdoch R.W."/>
            <person name="Higgins S."/>
            <person name="Loffler F."/>
        </authorList>
    </citation>
    <scope>NUCLEOTIDE SEQUENCE</scope>
</reference>
<feature type="transmembrane region" description="Helical" evidence="1">
    <location>
        <begin position="32"/>
        <end position="52"/>
    </location>
</feature>
<proteinExistence type="predicted"/>
<keyword evidence="1" id="KW-0812">Transmembrane</keyword>
<gene>
    <name evidence="2" type="ORF">SDC9_178552</name>
</gene>
<dbReference type="PROSITE" id="PS51108">
    <property type="entry name" value="PTS_EIID"/>
    <property type="match status" value="1"/>
</dbReference>
<evidence type="ECO:0000313" key="2">
    <source>
        <dbReference type="EMBL" id="MPN31078.1"/>
    </source>
</evidence>
<accession>A0A645GWH8</accession>
<dbReference type="AlphaFoldDB" id="A0A645GWH8"/>
<dbReference type="InterPro" id="IPR004704">
    <property type="entry name" value="PTS_IID_man"/>
</dbReference>
<sequence length="121" mass="13501">MGLTRYYGVILGYKYGTQLIVKMRRSNIIDKFVSASTIVGMVVTAGLITNYVKFNLAVTLNFAGKEIILNDLVNSIIPKFFPYAITLLFYFIIKKNPKNGLYITLLLSFVIGILGKLVGIL</sequence>
<name>A0A645GWH8_9ZZZZ</name>
<evidence type="ECO:0000256" key="1">
    <source>
        <dbReference type="SAM" id="Phobius"/>
    </source>
</evidence>
<keyword evidence="1" id="KW-1133">Transmembrane helix</keyword>
<dbReference type="GO" id="GO:0009401">
    <property type="term" value="P:phosphoenolpyruvate-dependent sugar phosphotransferase system"/>
    <property type="evidence" value="ECO:0007669"/>
    <property type="project" value="InterPro"/>
</dbReference>
<dbReference type="EMBL" id="VSSQ01082466">
    <property type="protein sequence ID" value="MPN31078.1"/>
    <property type="molecule type" value="Genomic_DNA"/>
</dbReference>
<evidence type="ECO:0008006" key="3">
    <source>
        <dbReference type="Google" id="ProtNLM"/>
    </source>
</evidence>